<dbReference type="RefSeq" id="WP_309636793.1">
    <property type="nucleotide sequence ID" value="NZ_JARWAL010000008.1"/>
</dbReference>
<feature type="coiled-coil region" evidence="1">
    <location>
        <begin position="219"/>
        <end position="263"/>
    </location>
</feature>
<evidence type="ECO:0000313" key="4">
    <source>
        <dbReference type="Proteomes" id="UP001252270"/>
    </source>
</evidence>
<evidence type="ECO:0000313" key="3">
    <source>
        <dbReference type="EMBL" id="MDR5893143.1"/>
    </source>
</evidence>
<name>A0ABU1GNW7_9GAMM</name>
<evidence type="ECO:0000256" key="2">
    <source>
        <dbReference type="SAM" id="MobiDB-lite"/>
    </source>
</evidence>
<comment type="caution">
    <text evidence="3">The sequence shown here is derived from an EMBL/GenBank/DDBJ whole genome shotgun (WGS) entry which is preliminary data.</text>
</comment>
<evidence type="ECO:0008006" key="5">
    <source>
        <dbReference type="Google" id="ProtNLM"/>
    </source>
</evidence>
<keyword evidence="4" id="KW-1185">Reference proteome</keyword>
<organism evidence="3 4">
    <name type="scientific">Halomonas mongoliensis</name>
    <dbReference type="NCBI Taxonomy" id="321265"/>
    <lineage>
        <taxon>Bacteria</taxon>
        <taxon>Pseudomonadati</taxon>
        <taxon>Pseudomonadota</taxon>
        <taxon>Gammaproteobacteria</taxon>
        <taxon>Oceanospirillales</taxon>
        <taxon>Halomonadaceae</taxon>
        <taxon>Halomonas</taxon>
    </lineage>
</organism>
<protein>
    <recommendedName>
        <fullName evidence="5">Competence protein CoiA-like family protein</fullName>
    </recommendedName>
</protein>
<proteinExistence type="predicted"/>
<dbReference type="EMBL" id="JARWAL010000008">
    <property type="protein sequence ID" value="MDR5893143.1"/>
    <property type="molecule type" value="Genomic_DNA"/>
</dbReference>
<evidence type="ECO:0000256" key="1">
    <source>
        <dbReference type="SAM" id="Coils"/>
    </source>
</evidence>
<sequence length="571" mass="65525">MENIPHAAREPLPSIPNRSQEIKVPFGERDGRLYPPGNVERGLACRCICPDPECGADLVAKRSSRGLPFFAHHNRSECKRGYETALHRMAKQIIDDAKAVTLPEHSVRVQATSPEGITLTGSADFPKRHVELRDIMLERRVERWVPDLSAKLKNKANIFIEIYVSHAVDGEKPEKLDNLFEINLSKLSEEVVSDLEKLKEAVLISAPRKWYRCSLYDDLDKARQARDLLRRRLADEKIKALDKRKAQEAADKREREINQNKLRMRSYYAEELEKLEAMTSPAGIIERHEALASDPQLLTAQQWVEAKFSALGISKNHTSPLVNIPSKGDWIFNTHPLVWQAFVLFGIIFKSQPGFTLHTATVLKTIEGRYGTLPWVKTLDKLKRSQKKQGEERNQWYADEGAWFLEHEENQAIISPYRVVIEYLDALSRPQTGILSRIHNSPKFTIKLASLNDYARFQAQREEEQASRIESLIEEQAQDEYRRKQKEKEKQETRDQRDLDAKRCAVELEAALYAGASQASFCPCCRSVFTTAVTECSECGQRQIRTMELNESELETLYHRVRCSPCLDRPS</sequence>
<feature type="coiled-coil region" evidence="1">
    <location>
        <begin position="459"/>
        <end position="494"/>
    </location>
</feature>
<dbReference type="Proteomes" id="UP001252270">
    <property type="component" value="Unassembled WGS sequence"/>
</dbReference>
<reference evidence="3 4" key="1">
    <citation type="submission" date="2023-04" db="EMBL/GenBank/DDBJ databases">
        <title>A long-awaited taxogenomic arrangement of the family Halomonadaceae.</title>
        <authorList>
            <person name="De La Haba R."/>
            <person name="Chuvochina M."/>
            <person name="Wittouck S."/>
            <person name="Arahal D.R."/>
            <person name="Sanchez-Porro C."/>
            <person name="Hugenholtz P."/>
            <person name="Ventosa A."/>
        </authorList>
    </citation>
    <scope>NUCLEOTIDE SEQUENCE [LARGE SCALE GENOMIC DNA]</scope>
    <source>
        <strain evidence="3 4">DSM 17332</strain>
    </source>
</reference>
<gene>
    <name evidence="3" type="ORF">QC820_09970</name>
</gene>
<keyword evidence="1" id="KW-0175">Coiled coil</keyword>
<feature type="region of interest" description="Disordered" evidence="2">
    <location>
        <begin position="1"/>
        <end position="20"/>
    </location>
</feature>
<accession>A0ABU1GNW7</accession>